<dbReference type="Pfam" id="PF14863">
    <property type="entry name" value="Alkyl_sulf_dimr"/>
    <property type="match status" value="1"/>
</dbReference>
<keyword evidence="3" id="KW-0862">Zinc</keyword>
<sequence>MKKILSIAVTSLVMCGTLQAQEDKYMGSQVETTVLPNGGIVNQEAPISIVKTMPHQPNVVQLADGIWSIEGFAHVNCGVIEGENSLIVYDTGNDIIDGKKFLDEIKNVSDKPVKTVIYSHAHYVWGTTSLLENQQTYNIIGHSNLNKNIKESKGLGSSIPELAPVLTARAYEQFDIYTPNEGDDAPLFSSPIGKNEKGFMQVTKPVEDGEELTIDGVKMQFFTNYGSDTDDCLMVYFPEKDVILNNLYWPFYSNQYTLRGSMYRDPLPWMEGLRKIRDLNPEYLISTHTFAISGKDKVVEAVTNYHDGLAFLYDQTLRQTLLGATPEEMRHSIQLPKHLAEWPTNQLTYGEMSHYPQNIYNNALGWYDGNATKINTVEPSVEAQKMIEGFGGKTKMMENIITAMENKEYTWATQLSDYLYKVYPNDQKVRQQKADALRKMGQTTESSISRSWYLGQARALENKVIIPHMMLPEVDEVIESAPGTYVNLMRVRINPEKSVNTNEVIVFEFTDVENSPQFGLHIRNGVAEYIENPTTYYKEKDVVIKVPRALFANYYSGKIDAEKLLFNKKVSVNTNKSEAQWLLEQFDWFDAKAPILKYNKVISK</sequence>
<dbReference type="PANTHER" id="PTHR43223">
    <property type="entry name" value="ALKYL/ARYL-SULFATASE"/>
    <property type="match status" value="1"/>
</dbReference>
<dbReference type="InterPro" id="IPR029229">
    <property type="entry name" value="Alkyl_sulf_C"/>
</dbReference>
<evidence type="ECO:0000256" key="4">
    <source>
        <dbReference type="ARBA" id="ARBA00033751"/>
    </source>
</evidence>
<dbReference type="EMBL" id="CP076128">
    <property type="protein sequence ID" value="QWG06043.1"/>
    <property type="molecule type" value="Genomic_DNA"/>
</dbReference>
<dbReference type="InterPro" id="IPR001279">
    <property type="entry name" value="Metallo-B-lactamas"/>
</dbReference>
<evidence type="ECO:0000313" key="8">
    <source>
        <dbReference type="Proteomes" id="UP000682802"/>
    </source>
</evidence>
<dbReference type="InterPro" id="IPR029228">
    <property type="entry name" value="Alkyl_sulf_dimr"/>
</dbReference>
<accession>A0ABX8GR39</accession>
<dbReference type="InterPro" id="IPR036866">
    <property type="entry name" value="RibonucZ/Hydroxyglut_hydro"/>
</dbReference>
<dbReference type="InterPro" id="IPR038536">
    <property type="entry name" value="Alkyl/aryl-sulf_dimr_sf"/>
</dbReference>
<evidence type="ECO:0000259" key="6">
    <source>
        <dbReference type="SMART" id="SM00849"/>
    </source>
</evidence>
<comment type="similarity">
    <text evidence="4">Belongs to the metallo-beta-lactamase superfamily. Type III sulfatase family.</text>
</comment>
<dbReference type="Proteomes" id="UP000682802">
    <property type="component" value="Chromosome 1"/>
</dbReference>
<dbReference type="SUPFAM" id="SSF56281">
    <property type="entry name" value="Metallo-hydrolase/oxidoreductase"/>
    <property type="match status" value="1"/>
</dbReference>
<keyword evidence="1" id="KW-0479">Metal-binding</keyword>
<evidence type="ECO:0000256" key="2">
    <source>
        <dbReference type="ARBA" id="ARBA00022801"/>
    </source>
</evidence>
<dbReference type="Gene3D" id="1.25.40.880">
    <property type="entry name" value="Alkyl sulfatase, dimerisation domain"/>
    <property type="match status" value="1"/>
</dbReference>
<protein>
    <submittedName>
        <fullName evidence="7">MBL fold metallo-hydrolase</fullName>
    </submittedName>
</protein>
<keyword evidence="8" id="KW-1185">Reference proteome</keyword>
<dbReference type="InterPro" id="IPR052195">
    <property type="entry name" value="Bact_Alkyl/Aryl-Sulfatase"/>
</dbReference>
<dbReference type="Gene3D" id="3.60.15.30">
    <property type="entry name" value="Metallo-beta-lactamase domain"/>
    <property type="match status" value="1"/>
</dbReference>
<dbReference type="Gene3D" id="3.30.1050.10">
    <property type="entry name" value="SCP2 sterol-binding domain"/>
    <property type="match status" value="1"/>
</dbReference>
<dbReference type="Pfam" id="PF14864">
    <property type="entry name" value="Alkyl_sulf_C"/>
    <property type="match status" value="1"/>
</dbReference>
<reference evidence="7 8" key="1">
    <citation type="submission" date="2021-05" db="EMBL/GenBank/DDBJ databases">
        <title>Comparative genomic studies on the polysaccharide-degrading batcterial strains of the Flammeovirga genus.</title>
        <authorList>
            <person name="Zewei F."/>
            <person name="Zheng Z."/>
            <person name="Yu L."/>
            <person name="Ruyue G."/>
            <person name="Yanhong M."/>
            <person name="Yuanyuan C."/>
            <person name="Jingyan G."/>
            <person name="Wenjun H."/>
        </authorList>
    </citation>
    <scope>NUCLEOTIDE SEQUENCE [LARGE SCALE GENOMIC DNA]</scope>
    <source>
        <strain evidence="7 8">YS10</strain>
    </source>
</reference>
<keyword evidence="2" id="KW-0378">Hydrolase</keyword>
<gene>
    <name evidence="7" type="ORF">KM029_11790</name>
</gene>
<feature type="signal peptide" evidence="5">
    <location>
        <begin position="1"/>
        <end position="20"/>
    </location>
</feature>
<keyword evidence="5" id="KW-0732">Signal</keyword>
<feature type="chain" id="PRO_5046917027" evidence="5">
    <location>
        <begin position="21"/>
        <end position="604"/>
    </location>
</feature>
<dbReference type="PANTHER" id="PTHR43223:SF2">
    <property type="entry name" value="METALLO-BETA-LACTAMASE DOMAIN-CONTAINING PROTEIN"/>
    <property type="match status" value="1"/>
</dbReference>
<dbReference type="SUPFAM" id="SSF55718">
    <property type="entry name" value="SCP-like"/>
    <property type="match status" value="1"/>
</dbReference>
<feature type="domain" description="Metallo-beta-lactamase" evidence="6">
    <location>
        <begin position="74"/>
        <end position="288"/>
    </location>
</feature>
<dbReference type="RefSeq" id="WP_144073476.1">
    <property type="nucleotide sequence ID" value="NZ_CP076128.1"/>
</dbReference>
<organism evidence="7 8">
    <name type="scientific">Flammeovirga kamogawensis</name>
    <dbReference type="NCBI Taxonomy" id="373891"/>
    <lineage>
        <taxon>Bacteria</taxon>
        <taxon>Pseudomonadati</taxon>
        <taxon>Bacteroidota</taxon>
        <taxon>Cytophagia</taxon>
        <taxon>Cytophagales</taxon>
        <taxon>Flammeovirgaceae</taxon>
        <taxon>Flammeovirga</taxon>
    </lineage>
</organism>
<dbReference type="InterPro" id="IPR036527">
    <property type="entry name" value="SCP2_sterol-bd_dom_sf"/>
</dbReference>
<evidence type="ECO:0000256" key="5">
    <source>
        <dbReference type="SAM" id="SignalP"/>
    </source>
</evidence>
<evidence type="ECO:0000313" key="7">
    <source>
        <dbReference type="EMBL" id="QWG06043.1"/>
    </source>
</evidence>
<evidence type="ECO:0000256" key="1">
    <source>
        <dbReference type="ARBA" id="ARBA00022723"/>
    </source>
</evidence>
<evidence type="ECO:0000256" key="3">
    <source>
        <dbReference type="ARBA" id="ARBA00022833"/>
    </source>
</evidence>
<dbReference type="Pfam" id="PF00753">
    <property type="entry name" value="Lactamase_B"/>
    <property type="match status" value="1"/>
</dbReference>
<name>A0ABX8GR39_9BACT</name>
<dbReference type="SMART" id="SM00849">
    <property type="entry name" value="Lactamase_B"/>
    <property type="match status" value="1"/>
</dbReference>
<proteinExistence type="inferred from homology"/>